<proteinExistence type="predicted"/>
<dbReference type="PROSITE" id="PS51131">
    <property type="entry name" value="ZN_HOOK"/>
    <property type="match status" value="1"/>
</dbReference>
<evidence type="ECO:0000256" key="3">
    <source>
        <dbReference type="ARBA" id="ARBA00022833"/>
    </source>
</evidence>
<dbReference type="PANTHER" id="PTHR18867:SF12">
    <property type="entry name" value="DNA REPAIR PROTEIN RAD50"/>
    <property type="match status" value="1"/>
</dbReference>
<keyword evidence="9" id="KW-1185">Reference proteome</keyword>
<keyword evidence="2" id="KW-0547">Nucleotide-binding</keyword>
<accession>A0A7D9I7D3</accession>
<dbReference type="GO" id="GO:0043047">
    <property type="term" value="F:single-stranded telomeric DNA binding"/>
    <property type="evidence" value="ECO:0007669"/>
    <property type="project" value="TreeGrafter"/>
</dbReference>
<protein>
    <submittedName>
        <fullName evidence="8">Uncharacterized protein</fullName>
    </submittedName>
</protein>
<keyword evidence="4" id="KW-0067">ATP-binding</keyword>
<evidence type="ECO:0000256" key="2">
    <source>
        <dbReference type="ARBA" id="ARBA00022741"/>
    </source>
</evidence>
<evidence type="ECO:0000313" key="8">
    <source>
        <dbReference type="EMBL" id="CAB4002713.1"/>
    </source>
</evidence>
<dbReference type="Pfam" id="PF04423">
    <property type="entry name" value="Rad50_zn_hook"/>
    <property type="match status" value="1"/>
</dbReference>
<name>A0A7D9I7D3_PARCT</name>
<dbReference type="GO" id="GO:0007004">
    <property type="term" value="P:telomere maintenance via telomerase"/>
    <property type="evidence" value="ECO:0007669"/>
    <property type="project" value="TreeGrafter"/>
</dbReference>
<dbReference type="GO" id="GO:0051880">
    <property type="term" value="F:G-quadruplex DNA binding"/>
    <property type="evidence" value="ECO:0007669"/>
    <property type="project" value="TreeGrafter"/>
</dbReference>
<keyword evidence="1" id="KW-0479">Metal-binding</keyword>
<evidence type="ECO:0000256" key="4">
    <source>
        <dbReference type="ARBA" id="ARBA00022840"/>
    </source>
</evidence>
<gene>
    <name evidence="8" type="ORF">PACLA_8A010380</name>
</gene>
<evidence type="ECO:0000313" key="9">
    <source>
        <dbReference type="Proteomes" id="UP001152795"/>
    </source>
</evidence>
<dbReference type="PANTHER" id="PTHR18867">
    <property type="entry name" value="RAD50"/>
    <property type="match status" value="1"/>
</dbReference>
<dbReference type="GO" id="GO:0030870">
    <property type="term" value="C:Mre11 complex"/>
    <property type="evidence" value="ECO:0007669"/>
    <property type="project" value="TreeGrafter"/>
</dbReference>
<evidence type="ECO:0000256" key="1">
    <source>
        <dbReference type="ARBA" id="ARBA00022723"/>
    </source>
</evidence>
<dbReference type="GO" id="GO:0000794">
    <property type="term" value="C:condensed nuclear chromosome"/>
    <property type="evidence" value="ECO:0007669"/>
    <property type="project" value="TreeGrafter"/>
</dbReference>
<dbReference type="GO" id="GO:0005524">
    <property type="term" value="F:ATP binding"/>
    <property type="evidence" value="ECO:0007669"/>
    <property type="project" value="UniProtKB-KW"/>
</dbReference>
<keyword evidence="5 6" id="KW-0175">Coiled coil</keyword>
<dbReference type="GO" id="GO:0000722">
    <property type="term" value="P:telomere maintenance via recombination"/>
    <property type="evidence" value="ECO:0007669"/>
    <property type="project" value="TreeGrafter"/>
</dbReference>
<dbReference type="Proteomes" id="UP001152795">
    <property type="component" value="Unassembled WGS sequence"/>
</dbReference>
<dbReference type="OrthoDB" id="6021015at2759"/>
<dbReference type="GO" id="GO:0003691">
    <property type="term" value="F:double-stranded telomeric DNA binding"/>
    <property type="evidence" value="ECO:0007669"/>
    <property type="project" value="TreeGrafter"/>
</dbReference>
<dbReference type="InterPro" id="IPR013134">
    <property type="entry name" value="Zn_hook_RAD50"/>
</dbReference>
<evidence type="ECO:0000256" key="6">
    <source>
        <dbReference type="SAM" id="Coils"/>
    </source>
</evidence>
<feature type="region of interest" description="Disordered" evidence="7">
    <location>
        <begin position="309"/>
        <end position="332"/>
    </location>
</feature>
<dbReference type="EMBL" id="CACRXK020004431">
    <property type="protein sequence ID" value="CAB4002713.1"/>
    <property type="molecule type" value="Genomic_DNA"/>
</dbReference>
<evidence type="ECO:0000256" key="7">
    <source>
        <dbReference type="SAM" id="MobiDB-lite"/>
    </source>
</evidence>
<feature type="coiled-coil region" evidence="6">
    <location>
        <begin position="64"/>
        <end position="91"/>
    </location>
</feature>
<evidence type="ECO:0000256" key="5">
    <source>
        <dbReference type="ARBA" id="ARBA00023054"/>
    </source>
</evidence>
<dbReference type="GO" id="GO:0070192">
    <property type="term" value="P:chromosome organization involved in meiotic cell cycle"/>
    <property type="evidence" value="ECO:0007669"/>
    <property type="project" value="TreeGrafter"/>
</dbReference>
<dbReference type="AlphaFoldDB" id="A0A7D9I7D3"/>
<feature type="compositionally biased region" description="Basic and acidic residues" evidence="7">
    <location>
        <begin position="309"/>
        <end position="318"/>
    </location>
</feature>
<organism evidence="8 9">
    <name type="scientific">Paramuricea clavata</name>
    <name type="common">Red gorgonian</name>
    <name type="synonym">Violescent sea-whip</name>
    <dbReference type="NCBI Taxonomy" id="317549"/>
    <lineage>
        <taxon>Eukaryota</taxon>
        <taxon>Metazoa</taxon>
        <taxon>Cnidaria</taxon>
        <taxon>Anthozoa</taxon>
        <taxon>Octocorallia</taxon>
        <taxon>Malacalcyonacea</taxon>
        <taxon>Plexauridae</taxon>
        <taxon>Paramuricea</taxon>
    </lineage>
</organism>
<comment type="caution">
    <text evidence="8">The sequence shown here is derived from an EMBL/GenBank/DDBJ whole genome shotgun (WGS) entry which is preliminary data.</text>
</comment>
<feature type="compositionally biased region" description="Basic residues" evidence="7">
    <location>
        <begin position="323"/>
        <end position="332"/>
    </location>
</feature>
<dbReference type="GO" id="GO:0046872">
    <property type="term" value="F:metal ion binding"/>
    <property type="evidence" value="ECO:0007669"/>
    <property type="project" value="UniProtKB-UniRule"/>
</dbReference>
<reference evidence="8" key="1">
    <citation type="submission" date="2020-04" db="EMBL/GenBank/DDBJ databases">
        <authorList>
            <person name="Alioto T."/>
            <person name="Alioto T."/>
            <person name="Gomez Garrido J."/>
        </authorList>
    </citation>
    <scope>NUCLEOTIDE SEQUENCE</scope>
    <source>
        <strain evidence="8">A484AB</strain>
    </source>
</reference>
<dbReference type="GO" id="GO:0006302">
    <property type="term" value="P:double-strand break repair"/>
    <property type="evidence" value="ECO:0007669"/>
    <property type="project" value="TreeGrafter"/>
</dbReference>
<sequence length="332" mass="38636">MARYESKLQETCGDEEYDTLKENLYNGIEQAKSKCSQLSAFETIFKKYISTMEEKKKEPCCPLCHRQFNTLKEMQNLVDELKDKIRRVPEKMTAQKSGLERDEKNYEQLQKLRSVKDNLGEIEKTKLPSAKDKLSKVSQECEELQNKIEELEDVRLVIESEESRAGKIEPDLVMLEENQRSLKSLDKEITLLQAKMEGVAPGRSMQLVTNEISDCQDKVDGLNRVIERKRNQISQQESRLATLTSNVHELNSEKLRLSGELQRRSHLEEQKAELTAVNMEHEREVKEAKRQLEPVKGRLVELEKEHKSLFNEQQEHVEQTNSKKTKSIRGFN</sequence>
<dbReference type="Gene3D" id="1.10.287.1490">
    <property type="match status" value="1"/>
</dbReference>
<keyword evidence="3" id="KW-0862">Zinc</keyword>